<evidence type="ECO:0000256" key="3">
    <source>
        <dbReference type="ARBA" id="ARBA00023125"/>
    </source>
</evidence>
<evidence type="ECO:0000259" key="5">
    <source>
        <dbReference type="PROSITE" id="PS50931"/>
    </source>
</evidence>
<dbReference type="Proteomes" id="UP000494102">
    <property type="component" value="Unassembled WGS sequence"/>
</dbReference>
<evidence type="ECO:0000313" key="7">
    <source>
        <dbReference type="Proteomes" id="UP000494102"/>
    </source>
</evidence>
<dbReference type="FunFam" id="1.10.10.10:FF:000001">
    <property type="entry name" value="LysR family transcriptional regulator"/>
    <property type="match status" value="1"/>
</dbReference>
<dbReference type="PRINTS" id="PR00039">
    <property type="entry name" value="HTHLYSR"/>
</dbReference>
<keyword evidence="4" id="KW-0804">Transcription</keyword>
<dbReference type="Gene3D" id="1.10.10.10">
    <property type="entry name" value="Winged helix-like DNA-binding domain superfamily/Winged helix DNA-binding domain"/>
    <property type="match status" value="1"/>
</dbReference>
<dbReference type="Pfam" id="PF00126">
    <property type="entry name" value="HTH_1"/>
    <property type="match status" value="1"/>
</dbReference>
<dbReference type="GO" id="GO:0003700">
    <property type="term" value="F:DNA-binding transcription factor activity"/>
    <property type="evidence" value="ECO:0007669"/>
    <property type="project" value="InterPro"/>
</dbReference>
<dbReference type="PROSITE" id="PS50931">
    <property type="entry name" value="HTH_LYSR"/>
    <property type="match status" value="1"/>
</dbReference>
<reference evidence="6 7" key="1">
    <citation type="submission" date="2020-04" db="EMBL/GenBank/DDBJ databases">
        <authorList>
            <person name="De Canck E."/>
        </authorList>
    </citation>
    <scope>NUCLEOTIDE SEQUENCE [LARGE SCALE GENOMIC DNA]</scope>
    <source>
        <strain evidence="6 7">LMG 9964</strain>
    </source>
</reference>
<evidence type="ECO:0000256" key="2">
    <source>
        <dbReference type="ARBA" id="ARBA00023015"/>
    </source>
</evidence>
<dbReference type="InterPro" id="IPR050176">
    <property type="entry name" value="LTTR"/>
</dbReference>
<dbReference type="InterPro" id="IPR036388">
    <property type="entry name" value="WH-like_DNA-bd_sf"/>
</dbReference>
<protein>
    <submittedName>
        <fullName evidence="6">HTH-type transcriptional regulator HdfR</fullName>
    </submittedName>
</protein>
<dbReference type="PANTHER" id="PTHR30579:SF7">
    <property type="entry name" value="HTH-TYPE TRANSCRIPTIONAL REGULATOR LRHA-RELATED"/>
    <property type="match status" value="1"/>
</dbReference>
<feature type="domain" description="HTH lysR-type" evidence="5">
    <location>
        <begin position="5"/>
        <end position="62"/>
    </location>
</feature>
<proteinExistence type="inferred from homology"/>
<comment type="similarity">
    <text evidence="1">Belongs to the LysR transcriptional regulatory family.</text>
</comment>
<evidence type="ECO:0000313" key="6">
    <source>
        <dbReference type="EMBL" id="CAB4052954.1"/>
    </source>
</evidence>
<keyword evidence="2" id="KW-0805">Transcription regulation</keyword>
<dbReference type="SUPFAM" id="SSF46785">
    <property type="entry name" value="Winged helix' DNA-binding domain"/>
    <property type="match status" value="1"/>
</dbReference>
<evidence type="ECO:0000256" key="4">
    <source>
        <dbReference type="ARBA" id="ARBA00023163"/>
    </source>
</evidence>
<keyword evidence="3" id="KW-0238">DNA-binding</keyword>
<dbReference type="PANTHER" id="PTHR30579">
    <property type="entry name" value="TRANSCRIPTIONAL REGULATOR"/>
    <property type="match status" value="1"/>
</dbReference>
<sequence length="108" mass="11857">MIPDLDGTLLRTFVTVVEAGSVSNAAMALHLTQAAVSMPLRRLEDEVGRRLLERSPHDMKPTSAGSVLLPYAHPLVRLLHVGHEPIPNHVGDRIRMSKRCCNGIGIFQ</sequence>
<dbReference type="GO" id="GO:0003677">
    <property type="term" value="F:DNA binding"/>
    <property type="evidence" value="ECO:0007669"/>
    <property type="project" value="UniProtKB-KW"/>
</dbReference>
<dbReference type="InterPro" id="IPR036390">
    <property type="entry name" value="WH_DNA-bd_sf"/>
</dbReference>
<dbReference type="EMBL" id="CADILN010000021">
    <property type="protein sequence ID" value="CAB4052954.1"/>
    <property type="molecule type" value="Genomic_DNA"/>
</dbReference>
<evidence type="ECO:0000256" key="1">
    <source>
        <dbReference type="ARBA" id="ARBA00009437"/>
    </source>
</evidence>
<gene>
    <name evidence="6" type="primary">hdfR_11</name>
    <name evidence="6" type="ORF">LMG9964_06645</name>
</gene>
<accession>A0A6J5KJU7</accession>
<organism evidence="6 7">
    <name type="scientific">Paraburkholderia phenoliruptrix</name>
    <dbReference type="NCBI Taxonomy" id="252970"/>
    <lineage>
        <taxon>Bacteria</taxon>
        <taxon>Pseudomonadati</taxon>
        <taxon>Pseudomonadota</taxon>
        <taxon>Betaproteobacteria</taxon>
        <taxon>Burkholderiales</taxon>
        <taxon>Burkholderiaceae</taxon>
        <taxon>Paraburkholderia</taxon>
    </lineage>
</organism>
<name>A0A6J5KJU7_9BURK</name>
<dbReference type="AlphaFoldDB" id="A0A6J5KJU7"/>
<dbReference type="InterPro" id="IPR000847">
    <property type="entry name" value="LysR_HTH_N"/>
</dbReference>